<evidence type="ECO:0000313" key="2">
    <source>
        <dbReference type="EMBL" id="PZQ13192.1"/>
    </source>
</evidence>
<protein>
    <submittedName>
        <fullName evidence="2">Glycosyl transferase family 2</fullName>
    </submittedName>
</protein>
<reference evidence="2 3" key="1">
    <citation type="submission" date="2017-08" db="EMBL/GenBank/DDBJ databases">
        <title>Infants hospitalized years apart are colonized by the same room-sourced microbial strains.</title>
        <authorList>
            <person name="Brooks B."/>
            <person name="Olm M.R."/>
            <person name="Firek B.A."/>
            <person name="Baker R."/>
            <person name="Thomas B.C."/>
            <person name="Morowitz M.J."/>
            <person name="Banfield J.F."/>
        </authorList>
    </citation>
    <scope>NUCLEOTIDE SEQUENCE [LARGE SCALE GENOMIC DNA]</scope>
    <source>
        <strain evidence="2">S2_005_003_R2_42</strain>
    </source>
</reference>
<dbReference type="InterPro" id="IPR029044">
    <property type="entry name" value="Nucleotide-diphossugar_trans"/>
</dbReference>
<dbReference type="AlphaFoldDB" id="A0A2W5K7Q4"/>
<dbReference type="CDD" id="cd06420">
    <property type="entry name" value="GT2_Chondriotin_Pol_N"/>
    <property type="match status" value="1"/>
</dbReference>
<name>A0A2W5K7Q4_9GAMM</name>
<dbReference type="SUPFAM" id="SSF53448">
    <property type="entry name" value="Nucleotide-diphospho-sugar transferases"/>
    <property type="match status" value="1"/>
</dbReference>
<accession>A0A2W5K7Q4</accession>
<dbReference type="PANTHER" id="PTHR43685:SF3">
    <property type="entry name" value="SLR2126 PROTEIN"/>
    <property type="match status" value="1"/>
</dbReference>
<dbReference type="GO" id="GO:0016740">
    <property type="term" value="F:transferase activity"/>
    <property type="evidence" value="ECO:0007669"/>
    <property type="project" value="UniProtKB-KW"/>
</dbReference>
<proteinExistence type="predicted"/>
<keyword evidence="2" id="KW-0808">Transferase</keyword>
<dbReference type="Gene3D" id="3.90.550.10">
    <property type="entry name" value="Spore Coat Polysaccharide Biosynthesis Protein SpsA, Chain A"/>
    <property type="match status" value="1"/>
</dbReference>
<dbReference type="InterPro" id="IPR050834">
    <property type="entry name" value="Glycosyltransf_2"/>
</dbReference>
<dbReference type="Proteomes" id="UP000249046">
    <property type="component" value="Unassembled WGS sequence"/>
</dbReference>
<evidence type="ECO:0000259" key="1">
    <source>
        <dbReference type="Pfam" id="PF00535"/>
    </source>
</evidence>
<feature type="domain" description="Glycosyltransferase 2-like" evidence="1">
    <location>
        <begin position="18"/>
        <end position="115"/>
    </location>
</feature>
<dbReference type="InterPro" id="IPR001173">
    <property type="entry name" value="Glyco_trans_2-like"/>
</dbReference>
<gene>
    <name evidence="2" type="ORF">DI564_11835</name>
</gene>
<dbReference type="PANTHER" id="PTHR43685">
    <property type="entry name" value="GLYCOSYLTRANSFERASE"/>
    <property type="match status" value="1"/>
</dbReference>
<comment type="caution">
    <text evidence="2">The sequence shown here is derived from an EMBL/GenBank/DDBJ whole genome shotgun (WGS) entry which is preliminary data.</text>
</comment>
<dbReference type="Pfam" id="PF00535">
    <property type="entry name" value="Glycos_transf_2"/>
    <property type="match status" value="1"/>
</dbReference>
<dbReference type="EMBL" id="QFPO01000010">
    <property type="protein sequence ID" value="PZQ13192.1"/>
    <property type="molecule type" value="Genomic_DNA"/>
</dbReference>
<organism evidence="2 3">
    <name type="scientific">Rhodanobacter denitrificans</name>
    <dbReference type="NCBI Taxonomy" id="666685"/>
    <lineage>
        <taxon>Bacteria</taxon>
        <taxon>Pseudomonadati</taxon>
        <taxon>Pseudomonadota</taxon>
        <taxon>Gammaproteobacteria</taxon>
        <taxon>Lysobacterales</taxon>
        <taxon>Rhodanobacteraceae</taxon>
        <taxon>Rhodanobacter</taxon>
    </lineage>
</organism>
<evidence type="ECO:0000313" key="3">
    <source>
        <dbReference type="Proteomes" id="UP000249046"/>
    </source>
</evidence>
<sequence>MSTTIRRWRVQAARPELSVILSTYNQPLWLEKTLAGYAVQSMRGFELVVADDGSDARTRDVLERIAPRLGLALTHVWHPDQGFRKSAILNRAVEAAQADYLVFSDGDCIPRADFVATHAALRQPGRFLSGGYCKLPMSTSQRIDADDIAQGRFVDPAWLRTNGCSDAAISRKLRVHGHRAVLWDRLSTARASWNGHNASGWRHDILAVNGFDERMGYGGQDREFGERLANLGVRGLRIRHRAVVVHLDHPRGYATAESIARNRAIRVQTRRSRSTWCVHGLRPGPAPLLGPAVPAFEPGLG</sequence>